<organism evidence="1">
    <name type="scientific">Anguilla anguilla</name>
    <name type="common">European freshwater eel</name>
    <name type="synonym">Muraena anguilla</name>
    <dbReference type="NCBI Taxonomy" id="7936"/>
    <lineage>
        <taxon>Eukaryota</taxon>
        <taxon>Metazoa</taxon>
        <taxon>Chordata</taxon>
        <taxon>Craniata</taxon>
        <taxon>Vertebrata</taxon>
        <taxon>Euteleostomi</taxon>
        <taxon>Actinopterygii</taxon>
        <taxon>Neopterygii</taxon>
        <taxon>Teleostei</taxon>
        <taxon>Anguilliformes</taxon>
        <taxon>Anguillidae</taxon>
        <taxon>Anguilla</taxon>
    </lineage>
</organism>
<proteinExistence type="predicted"/>
<reference evidence="1" key="1">
    <citation type="submission" date="2014-11" db="EMBL/GenBank/DDBJ databases">
        <authorList>
            <person name="Amaro Gonzalez C."/>
        </authorList>
    </citation>
    <scope>NUCLEOTIDE SEQUENCE</scope>
</reference>
<dbReference type="EMBL" id="GBXM01083525">
    <property type="protein sequence ID" value="JAH25052.1"/>
    <property type="molecule type" value="Transcribed_RNA"/>
</dbReference>
<dbReference type="AlphaFoldDB" id="A0A0E9R8D8"/>
<reference evidence="1" key="2">
    <citation type="journal article" date="2015" name="Fish Shellfish Immunol.">
        <title>Early steps in the European eel (Anguilla anguilla)-Vibrio vulnificus interaction in the gills: Role of the RtxA13 toxin.</title>
        <authorList>
            <person name="Callol A."/>
            <person name="Pajuelo D."/>
            <person name="Ebbesson L."/>
            <person name="Teles M."/>
            <person name="MacKenzie S."/>
            <person name="Amaro C."/>
        </authorList>
    </citation>
    <scope>NUCLEOTIDE SEQUENCE</scope>
</reference>
<accession>A0A0E9R8D8</accession>
<name>A0A0E9R8D8_ANGAN</name>
<evidence type="ECO:0000313" key="1">
    <source>
        <dbReference type="EMBL" id="JAH25052.1"/>
    </source>
</evidence>
<protein>
    <submittedName>
        <fullName evidence="1">Uncharacterized protein</fullName>
    </submittedName>
</protein>
<sequence>MNLSSHSVALKPHAANCNKLTLH</sequence>